<dbReference type="InterPro" id="IPR015655">
    <property type="entry name" value="PP2C"/>
</dbReference>
<dbReference type="Pfam" id="PF00481">
    <property type="entry name" value="PP2C"/>
    <property type="match status" value="1"/>
</dbReference>
<dbReference type="GO" id="GO:0046872">
    <property type="term" value="F:metal ion binding"/>
    <property type="evidence" value="ECO:0007669"/>
    <property type="project" value="UniProtKB-KW"/>
</dbReference>
<organism evidence="8 9">
    <name type="scientific">Septoria linicola</name>
    <dbReference type="NCBI Taxonomy" id="215465"/>
    <lineage>
        <taxon>Eukaryota</taxon>
        <taxon>Fungi</taxon>
        <taxon>Dikarya</taxon>
        <taxon>Ascomycota</taxon>
        <taxon>Pezizomycotina</taxon>
        <taxon>Dothideomycetes</taxon>
        <taxon>Dothideomycetidae</taxon>
        <taxon>Mycosphaerellales</taxon>
        <taxon>Mycosphaerellaceae</taxon>
        <taxon>Septoria</taxon>
    </lineage>
</organism>
<dbReference type="PANTHER" id="PTHR13832:SF837">
    <property type="entry name" value="PROTEIN PHOSPHATASE 2C-LIKE DOMAIN-CONTAINING PROTEIN 1"/>
    <property type="match status" value="1"/>
</dbReference>
<keyword evidence="2" id="KW-0479">Metal-binding</keyword>
<feature type="compositionally biased region" description="Low complexity" evidence="6">
    <location>
        <begin position="46"/>
        <end position="56"/>
    </location>
</feature>
<dbReference type="SUPFAM" id="SSF81606">
    <property type="entry name" value="PP2C-like"/>
    <property type="match status" value="1"/>
</dbReference>
<keyword evidence="4 5" id="KW-0904">Protein phosphatase</keyword>
<evidence type="ECO:0000256" key="4">
    <source>
        <dbReference type="ARBA" id="ARBA00022912"/>
    </source>
</evidence>
<feature type="region of interest" description="Disordered" evidence="6">
    <location>
        <begin position="573"/>
        <end position="650"/>
    </location>
</feature>
<dbReference type="PANTHER" id="PTHR13832">
    <property type="entry name" value="PROTEIN PHOSPHATASE 2C"/>
    <property type="match status" value="1"/>
</dbReference>
<comment type="similarity">
    <text evidence="1 5">Belongs to the PP2C family.</text>
</comment>
<protein>
    <submittedName>
        <fullName evidence="8">PPM-type phosphatase, divalent cation binding, protein phosphatase 2C family</fullName>
    </submittedName>
</protein>
<sequence>MSGGTNTQTTNNVAGSKRRSLSGQGGLLGRMFGSKDGNNGSREQIDTNAANNNINQGGDGNGSDSPRSPNLNNNQNNSIAEESQDGVGNELRSPTRKESQDQGNTKRRSSGVGRAGDLFNRAKQALSGSPDSKSSGSHQTPMQKLGRTDPALSVPAGSLNNSAGESVPGPRSTFRVGVTEDKNKKCRRTMEDTHAYLYNFLSTPAPALGSDGGSSKRLSQSQSRDSAVSDSTQNSKDIVETDNGYFAIFDGHAGTFAAEWCGKKVHLLLEDIIRKNPNTAIPELLDMTFTSVDQQLEKLPLKNSGCTAVLAVLRWEDRIPNSQSATGSTALAPATAESGNAERTIQQASRQRVLYTANVGDARIVLCRNGKALRLSYDHKGSDENEGKRIAGAGGLILNNRVNGVLAVTRALGDAYMKDLVTGHPYTTETVIQPEMDEFLILACDGLWDVCSDQEAVDLIRNVQDPQAASKALVDHALARFSTDNLSCMVVRFDNSKLQATQQQSDIGVEGDASSKGAVTEADAIVSESKKLIEQGGDPLALTQPTTKEMMTDVEQNQEGGPELNPAALEHARNDTKPPKMHDGPPTPATENPANGANMANAMLEAQVQTGDHMANANQNQNQNQGQQNNQQGGSQQNLQQNFQQGEQQR</sequence>
<reference evidence="8" key="1">
    <citation type="submission" date="2022-06" db="EMBL/GenBank/DDBJ databases">
        <title>Complete genome sequences of two strains of the flax pathogen Septoria linicola.</title>
        <authorList>
            <person name="Lapalu N."/>
            <person name="Simon A."/>
            <person name="Demenou B."/>
            <person name="Paumier D."/>
            <person name="Guillot M.-P."/>
            <person name="Gout L."/>
            <person name="Valade R."/>
        </authorList>
    </citation>
    <scope>NUCLEOTIDE SEQUENCE</scope>
    <source>
        <strain evidence="8">SE15195</strain>
    </source>
</reference>
<gene>
    <name evidence="8" type="ORF">Slin15195_G029440</name>
</gene>
<feature type="region of interest" description="Disordered" evidence="6">
    <location>
        <begin position="323"/>
        <end position="343"/>
    </location>
</feature>
<dbReference type="SMART" id="SM00332">
    <property type="entry name" value="PP2Cc"/>
    <property type="match status" value="1"/>
</dbReference>
<evidence type="ECO:0000256" key="6">
    <source>
        <dbReference type="SAM" id="MobiDB-lite"/>
    </source>
</evidence>
<name>A0A9Q9AID9_9PEZI</name>
<feature type="compositionally biased region" description="Polar residues" evidence="6">
    <location>
        <begin position="216"/>
        <end position="235"/>
    </location>
</feature>
<accession>A0A9Q9AID9</accession>
<feature type="compositionally biased region" description="Low complexity" evidence="6">
    <location>
        <begin position="127"/>
        <end position="137"/>
    </location>
</feature>
<dbReference type="PROSITE" id="PS51746">
    <property type="entry name" value="PPM_2"/>
    <property type="match status" value="1"/>
</dbReference>
<dbReference type="InterPro" id="IPR001932">
    <property type="entry name" value="PPM-type_phosphatase-like_dom"/>
</dbReference>
<evidence type="ECO:0000256" key="5">
    <source>
        <dbReference type="RuleBase" id="RU003465"/>
    </source>
</evidence>
<evidence type="ECO:0000313" key="9">
    <source>
        <dbReference type="Proteomes" id="UP001056384"/>
    </source>
</evidence>
<feature type="region of interest" description="Disordered" evidence="6">
    <location>
        <begin position="208"/>
        <end position="235"/>
    </location>
</feature>
<evidence type="ECO:0000256" key="1">
    <source>
        <dbReference type="ARBA" id="ARBA00006702"/>
    </source>
</evidence>
<evidence type="ECO:0000256" key="3">
    <source>
        <dbReference type="ARBA" id="ARBA00022801"/>
    </source>
</evidence>
<keyword evidence="3 5" id="KW-0378">Hydrolase</keyword>
<dbReference type="FunFam" id="3.60.40.10:FF:000078">
    <property type="entry name" value="Protein phosphatase 2C, putative"/>
    <property type="match status" value="1"/>
</dbReference>
<dbReference type="AlphaFoldDB" id="A0A9Q9AID9"/>
<dbReference type="EMBL" id="CP099419">
    <property type="protein sequence ID" value="USW49625.1"/>
    <property type="molecule type" value="Genomic_DNA"/>
</dbReference>
<evidence type="ECO:0000313" key="8">
    <source>
        <dbReference type="EMBL" id="USW49625.1"/>
    </source>
</evidence>
<dbReference type="OrthoDB" id="10264738at2759"/>
<evidence type="ECO:0000256" key="2">
    <source>
        <dbReference type="ARBA" id="ARBA00022723"/>
    </source>
</evidence>
<dbReference type="InterPro" id="IPR036457">
    <property type="entry name" value="PPM-type-like_dom_sf"/>
</dbReference>
<keyword evidence="9" id="KW-1185">Reference proteome</keyword>
<feature type="compositionally biased region" description="Low complexity" evidence="6">
    <location>
        <begin position="616"/>
        <end position="650"/>
    </location>
</feature>
<feature type="domain" description="PPM-type phosphatase" evidence="7">
    <location>
        <begin position="175"/>
        <end position="493"/>
    </location>
</feature>
<dbReference type="Gene3D" id="3.60.40.10">
    <property type="entry name" value="PPM-type phosphatase domain"/>
    <property type="match status" value="1"/>
</dbReference>
<dbReference type="GO" id="GO:0004722">
    <property type="term" value="F:protein serine/threonine phosphatase activity"/>
    <property type="evidence" value="ECO:0007669"/>
    <property type="project" value="InterPro"/>
</dbReference>
<feature type="compositionally biased region" description="Polar residues" evidence="6">
    <location>
        <begin position="1"/>
        <end position="14"/>
    </location>
</feature>
<dbReference type="Proteomes" id="UP001056384">
    <property type="component" value="Chromosome 2"/>
</dbReference>
<dbReference type="CDD" id="cd00143">
    <property type="entry name" value="PP2Cc"/>
    <property type="match status" value="1"/>
</dbReference>
<feature type="compositionally biased region" description="Basic and acidic residues" evidence="6">
    <location>
        <begin position="573"/>
        <end position="583"/>
    </location>
</feature>
<feature type="region of interest" description="Disordered" evidence="6">
    <location>
        <begin position="1"/>
        <end position="180"/>
    </location>
</feature>
<dbReference type="PROSITE" id="PS01032">
    <property type="entry name" value="PPM_1"/>
    <property type="match status" value="1"/>
</dbReference>
<feature type="compositionally biased region" description="Low complexity" evidence="6">
    <location>
        <begin position="592"/>
        <end position="603"/>
    </location>
</feature>
<proteinExistence type="inferred from homology"/>
<dbReference type="InterPro" id="IPR000222">
    <property type="entry name" value="PP2C_BS"/>
</dbReference>
<evidence type="ECO:0000259" key="7">
    <source>
        <dbReference type="PROSITE" id="PS51746"/>
    </source>
</evidence>